<reference evidence="1" key="1">
    <citation type="journal article" date="2021" name="Proc. Natl. Acad. Sci. U.S.A.">
        <title>A Catalog of Tens of Thousands of Viruses from Human Metagenomes Reveals Hidden Associations with Chronic Diseases.</title>
        <authorList>
            <person name="Tisza M.J."/>
            <person name="Buck C.B."/>
        </authorList>
    </citation>
    <scope>NUCLEOTIDE SEQUENCE</scope>
    <source>
        <strain evidence="1">Ct73V17</strain>
    </source>
</reference>
<name>A0A8S5M6B0_9CAUD</name>
<dbReference type="EMBL" id="BK014835">
    <property type="protein sequence ID" value="DAD77845.1"/>
    <property type="molecule type" value="Genomic_DNA"/>
</dbReference>
<protein>
    <submittedName>
        <fullName evidence="1">Uncharacterized protein</fullName>
    </submittedName>
</protein>
<organism evidence="1">
    <name type="scientific">Siphoviridae sp. ct73V17</name>
    <dbReference type="NCBI Taxonomy" id="2826302"/>
    <lineage>
        <taxon>Viruses</taxon>
        <taxon>Duplodnaviria</taxon>
        <taxon>Heunggongvirae</taxon>
        <taxon>Uroviricota</taxon>
        <taxon>Caudoviricetes</taxon>
    </lineage>
</organism>
<sequence>MGRKLCGCCGEIKDSKEFYKSPKIKEEYIFLCKNCCGQKLKEYENILDKKSAAFWLVLSEIGIPFISEIWKIVETYPSAGRRGKDYLLLYLKTLIEDGRLVNGFWESDVMLDDLIQIKKDEIVPKQELNLEEERKIWGNFYVDINTKQLDRESYEFLNKTYEEYTSELLDIDVNLEKRFRDLAKCELRLRKANEINDGTEISRAQESLNKQLNLLKMNDFSINQKDERQKFIDRIAWMIEETEPAEEEDRAKYSDIAGYEKIYNSWMRSMKNILTGDTIYPDIPIEEE</sequence>
<evidence type="ECO:0000313" key="1">
    <source>
        <dbReference type="EMBL" id="DAD77845.1"/>
    </source>
</evidence>
<proteinExistence type="predicted"/>
<accession>A0A8S5M6B0</accession>